<dbReference type="PIRSF" id="PIRSF006288">
    <property type="entry name" value="PII_uridyltransf"/>
    <property type="match status" value="1"/>
</dbReference>
<evidence type="ECO:0000256" key="7">
    <source>
        <dbReference type="HAMAP-Rule" id="MF_00277"/>
    </source>
</evidence>
<evidence type="ECO:0000256" key="2">
    <source>
        <dbReference type="ARBA" id="ARBA00022695"/>
    </source>
</evidence>
<feature type="region of interest" description="Uridylyltransferase" evidence="7">
    <location>
        <begin position="1"/>
        <end position="384"/>
    </location>
</feature>
<dbReference type="SMART" id="SM00471">
    <property type="entry name" value="HDc"/>
    <property type="match status" value="1"/>
</dbReference>
<dbReference type="Gene3D" id="3.30.460.10">
    <property type="entry name" value="Beta Polymerase, domain 2"/>
    <property type="match status" value="1"/>
</dbReference>
<dbReference type="PROSITE" id="PS51831">
    <property type="entry name" value="HD"/>
    <property type="match status" value="1"/>
</dbReference>
<dbReference type="NCBIfam" id="TIGR01693">
    <property type="entry name" value="UTase_glnD"/>
    <property type="match status" value="1"/>
</dbReference>
<dbReference type="GO" id="GO:0008773">
    <property type="term" value="F:[protein-PII] uridylyltransferase activity"/>
    <property type="evidence" value="ECO:0007669"/>
    <property type="project" value="UniProtKB-UniRule"/>
</dbReference>
<feature type="domain" description="ACT" evidence="8">
    <location>
        <begin position="853"/>
        <end position="932"/>
    </location>
</feature>
<dbReference type="EC" id="3.1.4.-" evidence="7"/>
<dbReference type="CDD" id="cd00077">
    <property type="entry name" value="HDc"/>
    <property type="match status" value="1"/>
</dbReference>
<dbReference type="InterPro" id="IPR003607">
    <property type="entry name" value="HD/PDEase_dom"/>
</dbReference>
<dbReference type="SUPFAM" id="SSF81301">
    <property type="entry name" value="Nucleotidyltransferase"/>
    <property type="match status" value="1"/>
</dbReference>
<reference evidence="10" key="1">
    <citation type="submission" date="2022-05" db="EMBL/GenBank/DDBJ databases">
        <authorList>
            <person name="Pankratov T."/>
        </authorList>
    </citation>
    <scope>NUCLEOTIDE SEQUENCE</scope>
    <source>
        <strain evidence="10">BP6-180914</strain>
    </source>
</reference>
<keyword evidence="11" id="KW-1185">Reference proteome</keyword>
<evidence type="ECO:0000313" key="11">
    <source>
        <dbReference type="Proteomes" id="UP001165667"/>
    </source>
</evidence>
<dbReference type="InterPro" id="IPR002934">
    <property type="entry name" value="Polymerase_NTP_transf_dom"/>
</dbReference>
<dbReference type="HAMAP" id="MF_00277">
    <property type="entry name" value="PII_uridylyl_transf"/>
    <property type="match status" value="1"/>
</dbReference>
<comment type="similarity">
    <text evidence="7">Belongs to the GlnD family.</text>
</comment>
<dbReference type="InterPro" id="IPR045865">
    <property type="entry name" value="ACT-like_dom_sf"/>
</dbReference>
<evidence type="ECO:0000313" key="10">
    <source>
        <dbReference type="EMBL" id="MCW6508496.1"/>
    </source>
</evidence>
<organism evidence="10 11">
    <name type="scientific">Lichenifustis flavocetrariae</name>
    <dbReference type="NCBI Taxonomy" id="2949735"/>
    <lineage>
        <taxon>Bacteria</taxon>
        <taxon>Pseudomonadati</taxon>
        <taxon>Pseudomonadota</taxon>
        <taxon>Alphaproteobacteria</taxon>
        <taxon>Hyphomicrobiales</taxon>
        <taxon>Lichenihabitantaceae</taxon>
        <taxon>Lichenifustis</taxon>
    </lineage>
</organism>
<name>A0AA41YTW4_9HYPH</name>
<dbReference type="EMBL" id="JAMOIM010000006">
    <property type="protein sequence ID" value="MCW6508496.1"/>
    <property type="molecule type" value="Genomic_DNA"/>
</dbReference>
<dbReference type="InterPro" id="IPR006674">
    <property type="entry name" value="HD_domain"/>
</dbReference>
<comment type="caution">
    <text evidence="7">Lacks conserved residue(s) required for the propagation of feature annotation.</text>
</comment>
<comment type="catalytic activity">
    <reaction evidence="7">
        <text>[protein-PII]-L-tyrosine + UTP = [protein-PII]-uridylyl-L-tyrosine + diphosphate</text>
        <dbReference type="Rhea" id="RHEA:13673"/>
        <dbReference type="Rhea" id="RHEA-COMP:12147"/>
        <dbReference type="Rhea" id="RHEA-COMP:12148"/>
        <dbReference type="ChEBI" id="CHEBI:33019"/>
        <dbReference type="ChEBI" id="CHEBI:46398"/>
        <dbReference type="ChEBI" id="CHEBI:46858"/>
        <dbReference type="ChEBI" id="CHEBI:90602"/>
        <dbReference type="EC" id="2.7.7.59"/>
    </reaction>
</comment>
<keyword evidence="3" id="KW-0677">Repeat</keyword>
<dbReference type="Gene3D" id="3.30.70.260">
    <property type="match status" value="1"/>
</dbReference>
<keyword evidence="6 7" id="KW-0511">Multifunctional enzyme</keyword>
<dbReference type="EC" id="2.7.7.59" evidence="7"/>
<dbReference type="AlphaFoldDB" id="A0AA41YTW4"/>
<dbReference type="NCBIfam" id="NF003467">
    <property type="entry name" value="PRK05092.1"/>
    <property type="match status" value="1"/>
</dbReference>
<dbReference type="Pfam" id="PF01966">
    <property type="entry name" value="HD"/>
    <property type="match status" value="1"/>
</dbReference>
<dbReference type="Pfam" id="PF24931">
    <property type="entry name" value="ACT_ACR9_3rd"/>
    <property type="match status" value="1"/>
</dbReference>
<dbReference type="CDD" id="cd05401">
    <property type="entry name" value="NT_GlnE_GlnD_like"/>
    <property type="match status" value="1"/>
</dbReference>
<evidence type="ECO:0000256" key="4">
    <source>
        <dbReference type="ARBA" id="ARBA00022801"/>
    </source>
</evidence>
<dbReference type="InterPro" id="IPR043519">
    <property type="entry name" value="NT_sf"/>
</dbReference>
<keyword evidence="1 7" id="KW-0808">Transferase</keyword>
<evidence type="ECO:0000256" key="5">
    <source>
        <dbReference type="ARBA" id="ARBA00022842"/>
    </source>
</evidence>
<evidence type="ECO:0000256" key="3">
    <source>
        <dbReference type="ARBA" id="ARBA00022737"/>
    </source>
</evidence>
<feature type="domain" description="ACT" evidence="8">
    <location>
        <begin position="741"/>
        <end position="822"/>
    </location>
</feature>
<dbReference type="InterPro" id="IPR013546">
    <property type="entry name" value="PII_UdlTrfase/GS_AdlTrfase"/>
</dbReference>
<evidence type="ECO:0000259" key="9">
    <source>
        <dbReference type="PROSITE" id="PS51831"/>
    </source>
</evidence>
<dbReference type="Pfam" id="PF01909">
    <property type="entry name" value="NTP_transf_2"/>
    <property type="match status" value="1"/>
</dbReference>
<dbReference type="Pfam" id="PF08335">
    <property type="entry name" value="GlnD_UR_UTase"/>
    <property type="match status" value="1"/>
</dbReference>
<comment type="function">
    <text evidence="7">Modifies, by uridylylation and deuridylylation, the PII regulatory proteins (GlnB and homologs), in response to the nitrogen status of the cell that GlnD senses through the glutamine level. Under low glutamine levels, catalyzes the conversion of the PII proteins and UTP to PII-UMP and PPi, while under higher glutamine levels, GlnD hydrolyzes PII-UMP to PII and UMP (deuridylylation). Thus, controls uridylylation state and activity of the PII proteins, and plays an important role in the regulation of nitrogen metabolism.</text>
</comment>
<evidence type="ECO:0000256" key="1">
    <source>
        <dbReference type="ARBA" id="ARBA00022679"/>
    </source>
</evidence>
<keyword evidence="4 7" id="KW-0378">Hydrolase</keyword>
<comment type="domain">
    <text evidence="7">Has four distinct domains: an N-terminal nucleotidyltransferase (NT) domain responsible for UTase activity, a central HD domain that encodes UR activity, and two C-terminal ACT domains that seem to have a role in glutamine sensing.</text>
</comment>
<proteinExistence type="inferred from homology"/>
<evidence type="ECO:0000256" key="6">
    <source>
        <dbReference type="ARBA" id="ARBA00023268"/>
    </source>
</evidence>
<comment type="cofactor">
    <cofactor evidence="7">
        <name>Mg(2+)</name>
        <dbReference type="ChEBI" id="CHEBI:18420"/>
    </cofactor>
</comment>
<comment type="activity regulation">
    <text evidence="7">Uridylyltransferase (UTase) activity is inhibited by glutamine, while glutamine activates uridylyl-removing (UR) activity.</text>
</comment>
<keyword evidence="5 7" id="KW-0460">Magnesium</keyword>
<evidence type="ECO:0000259" key="8">
    <source>
        <dbReference type="PROSITE" id="PS51671"/>
    </source>
</evidence>
<dbReference type="CDD" id="cd04899">
    <property type="entry name" value="ACT_ACR-UUR-like_2"/>
    <property type="match status" value="1"/>
</dbReference>
<dbReference type="SUPFAM" id="SSF81891">
    <property type="entry name" value="Poly A polymerase C-terminal region-like"/>
    <property type="match status" value="1"/>
</dbReference>
<keyword evidence="2 7" id="KW-0548">Nucleotidyltransferase</keyword>
<dbReference type="PANTHER" id="PTHR47320">
    <property type="entry name" value="BIFUNCTIONAL URIDYLYLTRANSFERASE/URIDYLYL-REMOVING ENZYME"/>
    <property type="match status" value="1"/>
</dbReference>
<dbReference type="CDD" id="cd04900">
    <property type="entry name" value="ACT_UUR-like_1"/>
    <property type="match status" value="1"/>
</dbReference>
<dbReference type="PROSITE" id="PS51671">
    <property type="entry name" value="ACT"/>
    <property type="match status" value="2"/>
</dbReference>
<dbReference type="GO" id="GO:0006808">
    <property type="term" value="P:regulation of nitrogen utilization"/>
    <property type="evidence" value="ECO:0007669"/>
    <property type="project" value="UniProtKB-UniRule"/>
</dbReference>
<dbReference type="SUPFAM" id="SSF81593">
    <property type="entry name" value="Nucleotidyltransferase substrate binding subunit/domain"/>
    <property type="match status" value="1"/>
</dbReference>
<gene>
    <name evidence="7" type="primary">glnD</name>
    <name evidence="10" type="ORF">M8523_10755</name>
</gene>
<dbReference type="PANTHER" id="PTHR47320:SF1">
    <property type="entry name" value="BIFUNCTIONAL URIDYLYLTRANSFERASE_URIDYLYL-REMOVING ENZYME"/>
    <property type="match status" value="1"/>
</dbReference>
<dbReference type="GO" id="GO:0008081">
    <property type="term" value="F:phosphoric diester hydrolase activity"/>
    <property type="evidence" value="ECO:0007669"/>
    <property type="project" value="UniProtKB-UniRule"/>
</dbReference>
<dbReference type="InterPro" id="IPR010043">
    <property type="entry name" value="UTase/UR"/>
</dbReference>
<dbReference type="InterPro" id="IPR002912">
    <property type="entry name" value="ACT_dom"/>
</dbReference>
<comment type="caution">
    <text evidence="10">The sequence shown here is derived from an EMBL/GenBank/DDBJ whole genome shotgun (WGS) entry which is preliminary data.</text>
</comment>
<dbReference type="SUPFAM" id="SSF55021">
    <property type="entry name" value="ACT-like"/>
    <property type="match status" value="2"/>
</dbReference>
<dbReference type="Proteomes" id="UP001165667">
    <property type="component" value="Unassembled WGS sequence"/>
</dbReference>
<sequence>MQVAALTMPREKVVGPRALLDRDQLDADIAALKAQHGDPDAFRRAAVDLFRTTLTTGRARIVETFLHNRRGLACAESLARLQDEIIAAIHDYVLLYVFPMRKPSAAERLAVVAVGGYGRGTLAPGSDIDLLFLLPYKQTPWGESVVEAILYILWDLKLKVGHATRSVDECMRQGKADMTIRTSLLEARFLRGDQTLFEELRARFDKEIVAKTAREFVAAKLAERETRIAKAGASRYLVEPNVKEGKGGLRDLNTLFWIAKYVFRVSHQAELVGAGLFTPQEFGAFHRCEEFLWRVRCQLHIAAGRAEERLSFDYQRLIAERLGYKNRGGLSAVERFMKHYFLIAKTVGDLTAIVCAALEEREAKPPAVLDRFMGSLLRRPRTIAGTRDFAVELDRVTVARRDAFIRDPLNLIRLFWVADHYGLAIHPDATRLVTLSLKLVDAKLRADPEANRLFMEILTSRNAPETVLRRMNEAGVLGRFIPEFGRIVALMQFNMYHHYTVDEHLLRAVGILAEIDAGRAVEQHPLANDLMPKVANRKALYVAVFLHDVAKGRDEDHSKAGAAMTRRLSKRLGLTDSERDLACWLVENHLLMSNVAQTRDLADRRTIDTFVDVVGSVERLRCLLILTICDIKAVGPGVWNGWKGQLLRSLYMQAEAALSGSQSTIDLKKRVRMAQDELRPRLAAWPAAERDAYMNRHYPPYWLRVDLDRKIRHAELLRSVASEAAPLTWEMTTDPFRSTTEFTIVAPDHPRLMSVVAGCCAVAGANIVDAQIFTTTDGLALDSITVSRAFDHDEDEARRADRIIKSIRRVLLGEIRLGSLIAAKGGAPKGRDATFQLETRIIIDNSASNRHTMLQVRGMDRPGLLYDLTNEIATLSLNIVSAHVVTYGEKAVDTFYVTDLTHAKITDAARQEAIRKRLTTVFASSETSAPGQAAGPAAKAP</sequence>
<dbReference type="Gene3D" id="1.10.3090.10">
    <property type="entry name" value="cca-adding enzyme, domain 2"/>
    <property type="match status" value="1"/>
</dbReference>
<feature type="domain" description="HD" evidence="9">
    <location>
        <begin position="501"/>
        <end position="623"/>
    </location>
</feature>
<accession>A0AA41YTW4</accession>
<comment type="catalytic activity">
    <reaction evidence="7">
        <text>[protein-PII]-uridylyl-L-tyrosine + H2O = [protein-PII]-L-tyrosine + UMP + H(+)</text>
        <dbReference type="Rhea" id="RHEA:48600"/>
        <dbReference type="Rhea" id="RHEA-COMP:12147"/>
        <dbReference type="Rhea" id="RHEA-COMP:12148"/>
        <dbReference type="ChEBI" id="CHEBI:15377"/>
        <dbReference type="ChEBI" id="CHEBI:15378"/>
        <dbReference type="ChEBI" id="CHEBI:46858"/>
        <dbReference type="ChEBI" id="CHEBI:57865"/>
        <dbReference type="ChEBI" id="CHEBI:90602"/>
    </reaction>
</comment>
<protein>
    <recommendedName>
        <fullName evidence="7">Bifunctional uridylyltransferase/uridylyl-removing enzyme</fullName>
        <shortName evidence="7">UTase/UR</shortName>
    </recommendedName>
    <alternativeName>
        <fullName evidence="7">Bifunctional [protein-PII] modification enzyme</fullName>
    </alternativeName>
    <alternativeName>
        <fullName evidence="7">Bifunctional nitrogen sensor protein</fullName>
    </alternativeName>
    <domain>
        <recommendedName>
            <fullName evidence="7">[Protein-PII] uridylyltransferase</fullName>
            <shortName evidence="7">PII uridylyltransferase</shortName>
            <shortName evidence="7">UTase</shortName>
            <ecNumber evidence="7">2.7.7.59</ecNumber>
        </recommendedName>
    </domain>
    <domain>
        <recommendedName>
            <fullName evidence="7">[Protein-PII]-UMP uridylyl-removing enzyme</fullName>
            <shortName evidence="7">UR</shortName>
            <ecNumber evidence="7">3.1.4.-</ecNumber>
        </recommendedName>
    </domain>
</protein>